<protein>
    <recommendedName>
        <fullName evidence="4">CPBP family intramembrane metalloprotease</fullName>
    </recommendedName>
</protein>
<name>A0A2W4VYZ7_9CYAN</name>
<evidence type="ECO:0000256" key="1">
    <source>
        <dbReference type="SAM" id="Phobius"/>
    </source>
</evidence>
<dbReference type="Proteomes" id="UP000249467">
    <property type="component" value="Unassembled WGS sequence"/>
</dbReference>
<comment type="caution">
    <text evidence="2">The sequence shown here is derived from an EMBL/GenBank/DDBJ whole genome shotgun (WGS) entry which is preliminary data.</text>
</comment>
<keyword evidence="1" id="KW-0812">Transmembrane</keyword>
<keyword evidence="1" id="KW-0472">Membrane</keyword>
<proteinExistence type="predicted"/>
<dbReference type="AlphaFoldDB" id="A0A2W4VYZ7"/>
<feature type="transmembrane region" description="Helical" evidence="1">
    <location>
        <begin position="46"/>
        <end position="63"/>
    </location>
</feature>
<reference evidence="2 3" key="1">
    <citation type="submission" date="2018-04" db="EMBL/GenBank/DDBJ databases">
        <authorList>
            <person name="Go L.Y."/>
            <person name="Mitchell J.A."/>
        </authorList>
    </citation>
    <scope>NUCLEOTIDE SEQUENCE [LARGE SCALE GENOMIC DNA]</scope>
    <source>
        <strain evidence="2">ULC066bin1</strain>
    </source>
</reference>
<evidence type="ECO:0000313" key="2">
    <source>
        <dbReference type="EMBL" id="PZO38144.1"/>
    </source>
</evidence>
<reference evidence="2 3" key="2">
    <citation type="submission" date="2018-06" db="EMBL/GenBank/DDBJ databases">
        <title>Metagenomic assembly of (sub)arctic Cyanobacteria and their associated microbiome from non-axenic cultures.</title>
        <authorList>
            <person name="Baurain D."/>
        </authorList>
    </citation>
    <scope>NUCLEOTIDE SEQUENCE [LARGE SCALE GENOMIC DNA]</scope>
    <source>
        <strain evidence="2">ULC066bin1</strain>
    </source>
</reference>
<gene>
    <name evidence="2" type="ORF">DCF19_16870</name>
</gene>
<keyword evidence="1" id="KW-1133">Transmembrane helix</keyword>
<sequence length="64" mass="7022">MFAIAHLPVAATIWTLTPIVIIRTILLNSLLGVAFGYLYWRWGLEYAILSHFLAGIVLHGIGGS</sequence>
<feature type="transmembrane region" description="Helical" evidence="1">
    <location>
        <begin position="20"/>
        <end position="40"/>
    </location>
</feature>
<evidence type="ECO:0000313" key="3">
    <source>
        <dbReference type="Proteomes" id="UP000249467"/>
    </source>
</evidence>
<dbReference type="EMBL" id="QBML01000025">
    <property type="protein sequence ID" value="PZO38144.1"/>
    <property type="molecule type" value="Genomic_DNA"/>
</dbReference>
<evidence type="ECO:0008006" key="4">
    <source>
        <dbReference type="Google" id="ProtNLM"/>
    </source>
</evidence>
<organism evidence="2 3">
    <name type="scientific">Pseudanabaena frigida</name>
    <dbReference type="NCBI Taxonomy" id="945775"/>
    <lineage>
        <taxon>Bacteria</taxon>
        <taxon>Bacillati</taxon>
        <taxon>Cyanobacteriota</taxon>
        <taxon>Cyanophyceae</taxon>
        <taxon>Pseudanabaenales</taxon>
        <taxon>Pseudanabaenaceae</taxon>
        <taxon>Pseudanabaena</taxon>
    </lineage>
</organism>
<accession>A0A2W4VYZ7</accession>